<dbReference type="Proteomes" id="UP000035900">
    <property type="component" value="Unassembled WGS sequence"/>
</dbReference>
<proteinExistence type="predicted"/>
<dbReference type="RefSeq" id="WP_048498092.1">
    <property type="nucleotide sequence ID" value="NZ_LFNG01000001.1"/>
</dbReference>
<organism evidence="1 2">
    <name type="scientific">Chryseobacterium koreense CCUG 49689</name>
    <dbReference type="NCBI Taxonomy" id="1304281"/>
    <lineage>
        <taxon>Bacteria</taxon>
        <taxon>Pseudomonadati</taxon>
        <taxon>Bacteroidota</taxon>
        <taxon>Flavobacteriia</taxon>
        <taxon>Flavobacteriales</taxon>
        <taxon>Weeksellaceae</taxon>
        <taxon>Chryseobacterium group</taxon>
        <taxon>Chryseobacterium</taxon>
    </lineage>
</organism>
<evidence type="ECO:0000313" key="1">
    <source>
        <dbReference type="EMBL" id="KMQ72566.1"/>
    </source>
</evidence>
<keyword evidence="2" id="KW-1185">Reference proteome</keyword>
<evidence type="ECO:0008006" key="3">
    <source>
        <dbReference type="Google" id="ProtNLM"/>
    </source>
</evidence>
<sequence length="286" mass="33314">MTHKILPFLILLFVIGNAQNQRFIYEYKFIIDSTDRENLEKELVVLQVNSKGSEFYSYQKFKMDSLASIDVDKQIHNDSEIINPKHIYRGKINYTVSKMYPSFETYFKTFMGANEYKVSDDRKPNWKILPEKEKVGEFSTQKAETKMYGRTWTAWFCTEIPIQDGPYKFHGLPGLILKLSDKSSSHIFELKGISKNSGREPFKVDPRIIAPAEVAINQKQYQKLFLELRNDPGKTLRELMNRNDVIKVIGEDGKEVDLAEMLRKGEQQGKEQRAKNNNLLELDLIK</sequence>
<reference evidence="1 2" key="1">
    <citation type="journal article" date="2004" name="Int. J. Syst. Evol. Microbiol.">
        <title>Kaistella koreensis gen. nov., sp. nov., a novel member of the Chryseobacterium-Bergeyella-Riemerella branch.</title>
        <authorList>
            <person name="Kim M.K."/>
            <person name="Im W.T."/>
            <person name="Shin Y.K."/>
            <person name="Lim J.H."/>
            <person name="Kim S.H."/>
            <person name="Lee B.C."/>
            <person name="Park M.Y."/>
            <person name="Lee K.Y."/>
            <person name="Lee S.T."/>
        </authorList>
    </citation>
    <scope>NUCLEOTIDE SEQUENCE [LARGE SCALE GENOMIC DNA]</scope>
    <source>
        <strain evidence="1 2">CCUG 49689</strain>
    </source>
</reference>
<dbReference type="PATRIC" id="fig|1304281.5.peg.50"/>
<dbReference type="STRING" id="1304281.ACM44_00245"/>
<dbReference type="OrthoDB" id="1440774at2"/>
<dbReference type="Pfam" id="PF09697">
    <property type="entry name" value="Porph_ging"/>
    <property type="match status" value="1"/>
</dbReference>
<name>A0A0J7J3Q4_9FLAO</name>
<dbReference type="EMBL" id="LFNG01000001">
    <property type="protein sequence ID" value="KMQ72566.1"/>
    <property type="molecule type" value="Genomic_DNA"/>
</dbReference>
<comment type="caution">
    <text evidence="1">The sequence shown here is derived from an EMBL/GenBank/DDBJ whole genome shotgun (WGS) entry which is preliminary data.</text>
</comment>
<dbReference type="InterPro" id="IPR005901">
    <property type="entry name" value="GLPGLI"/>
</dbReference>
<protein>
    <recommendedName>
        <fullName evidence="3">GLPGLI family protein</fullName>
    </recommendedName>
</protein>
<dbReference type="AlphaFoldDB" id="A0A0J7J3Q4"/>
<accession>A0A0J7J3Q4</accession>
<gene>
    <name evidence="1" type="ORF">ACM44_00245</name>
</gene>
<evidence type="ECO:0000313" key="2">
    <source>
        <dbReference type="Proteomes" id="UP000035900"/>
    </source>
</evidence>
<dbReference type="NCBIfam" id="TIGR01200">
    <property type="entry name" value="GLPGLI"/>
    <property type="match status" value="1"/>
</dbReference>